<keyword evidence="8" id="KW-1185">Reference proteome</keyword>
<dbReference type="PANTHER" id="PTHR35372">
    <property type="entry name" value="ATP BINDING PROTEIN-RELATED"/>
    <property type="match status" value="1"/>
</dbReference>
<gene>
    <name evidence="7" type="ORF">SAMN04488503_3027</name>
</gene>
<dbReference type="GO" id="GO:0016787">
    <property type="term" value="F:hydrolase activity"/>
    <property type="evidence" value="ECO:0007669"/>
    <property type="project" value="UniProtKB-KW"/>
</dbReference>
<dbReference type="AlphaFoldDB" id="A0A239C9C0"/>
<keyword evidence="3" id="KW-0067">ATP-binding</keyword>
<dbReference type="Pfam" id="PF19263">
    <property type="entry name" value="DUF5906"/>
    <property type="match status" value="1"/>
</dbReference>
<feature type="coiled-coil region" evidence="4">
    <location>
        <begin position="105"/>
        <end position="147"/>
    </location>
</feature>
<dbReference type="Proteomes" id="UP000198324">
    <property type="component" value="Unassembled WGS sequence"/>
</dbReference>
<dbReference type="Pfam" id="PF08706">
    <property type="entry name" value="D5_N"/>
    <property type="match status" value="1"/>
</dbReference>
<dbReference type="EMBL" id="FZOC01000007">
    <property type="protein sequence ID" value="SNS16846.1"/>
    <property type="molecule type" value="Genomic_DNA"/>
</dbReference>
<dbReference type="InterPro" id="IPR014015">
    <property type="entry name" value="Helicase_SF3_DNA-vir"/>
</dbReference>
<reference evidence="7 8" key="1">
    <citation type="submission" date="2017-06" db="EMBL/GenBank/DDBJ databases">
        <authorList>
            <person name="Kim H.J."/>
            <person name="Triplett B.A."/>
        </authorList>
    </citation>
    <scope>NUCLEOTIDE SEQUENCE [LARGE SCALE GENOMIC DNA]</scope>
    <source>
        <strain evidence="7 8">DSM 13116</strain>
    </source>
</reference>
<dbReference type="InterPro" id="IPR051620">
    <property type="entry name" value="ORF904-like_C"/>
</dbReference>
<feature type="domain" description="SF3 helicase" evidence="6">
    <location>
        <begin position="225"/>
        <end position="389"/>
    </location>
</feature>
<dbReference type="SMART" id="SM00885">
    <property type="entry name" value="D5_N"/>
    <property type="match status" value="1"/>
</dbReference>
<feature type="region of interest" description="Disordered" evidence="5">
    <location>
        <begin position="516"/>
        <end position="543"/>
    </location>
</feature>
<feature type="compositionally biased region" description="Basic residues" evidence="5">
    <location>
        <begin position="534"/>
        <end position="543"/>
    </location>
</feature>
<protein>
    <submittedName>
        <fullName evidence="7">Putative DNA primase/helicase</fullName>
    </submittedName>
</protein>
<evidence type="ECO:0000313" key="7">
    <source>
        <dbReference type="EMBL" id="SNS16846.1"/>
    </source>
</evidence>
<dbReference type="InterPro" id="IPR045455">
    <property type="entry name" value="NrS-1_pol-like_helicase"/>
</dbReference>
<dbReference type="SUPFAM" id="SSF52540">
    <property type="entry name" value="P-loop containing nucleoside triphosphate hydrolases"/>
    <property type="match status" value="1"/>
</dbReference>
<accession>A0A239C9C0</accession>
<keyword evidence="4" id="KW-0175">Coiled coil</keyword>
<proteinExistence type="predicted"/>
<dbReference type="Gene3D" id="3.40.50.300">
    <property type="entry name" value="P-loop containing nucleotide triphosphate hydrolases"/>
    <property type="match status" value="1"/>
</dbReference>
<evidence type="ECO:0000256" key="5">
    <source>
        <dbReference type="SAM" id="MobiDB-lite"/>
    </source>
</evidence>
<dbReference type="OrthoDB" id="9763644at2"/>
<sequence length="543" mass="61544">MSDEKHEDMDIQAMVEADVAEEQQKFVGQPKKPNEISSSDILQALWDQEDGDRDLFCRLYRGKLCFDHLEQAWYERTTGHWRLDKHNNVLTYIDGIVELYRKEGLNQLKIEREALDENEQKMAAARRKALNERASALKKRHRKLNVLALAASGEKYLAVSGEQWDTDPWKLGVLDGSICLRSGAHLPPRAEDYIRLFAPVPYANASTECPTWWAALDEVFAGDRVMIDYFLRVLGHSLIGKSLVEHFFVLYGPGGNGKTVLIETIYKILGPLARPIPPAMLMDRRFAADADKPSATKMMLRGLRIACASESKQGESFDTSEIKALSGGDKITARAPHDKRQVEFPQSQTLFLLTNKLPIPPVDDRGFWRRMRVIPFEVEFVDGEPNPQLKQRRKRDKDELERALAKEYPAILCTLVQHCLKAQEPGGLAPPPKVTAATVEYRTDSDLPGMFLSAWTEAIPGSRIQAGDLYIGYELWCAQNRIKPVSGVRFGKDMRKRLSVKDSNVVWYEDIQWKPGEGVDAADPAQLVEQEKERRKRGGKKEA</sequence>
<dbReference type="NCBIfam" id="TIGR01613">
    <property type="entry name" value="primase_Cterm"/>
    <property type="match status" value="1"/>
</dbReference>
<dbReference type="InterPro" id="IPR027417">
    <property type="entry name" value="P-loop_NTPase"/>
</dbReference>
<dbReference type="RefSeq" id="WP_089275216.1">
    <property type="nucleotide sequence ID" value="NZ_FZOC01000007.1"/>
</dbReference>
<evidence type="ECO:0000256" key="3">
    <source>
        <dbReference type="ARBA" id="ARBA00022840"/>
    </source>
</evidence>
<dbReference type="InterPro" id="IPR014818">
    <property type="entry name" value="Phage/plasmid_primase_P4_C"/>
</dbReference>
<keyword evidence="1" id="KW-0547">Nucleotide-binding</keyword>
<dbReference type="GO" id="GO:0005524">
    <property type="term" value="F:ATP binding"/>
    <property type="evidence" value="ECO:0007669"/>
    <property type="project" value="UniProtKB-KW"/>
</dbReference>
<evidence type="ECO:0000256" key="1">
    <source>
        <dbReference type="ARBA" id="ARBA00022741"/>
    </source>
</evidence>
<evidence type="ECO:0000313" key="8">
    <source>
        <dbReference type="Proteomes" id="UP000198324"/>
    </source>
</evidence>
<organism evidence="7 8">
    <name type="scientific">Humidesulfovibrio mexicanus</name>
    <dbReference type="NCBI Taxonomy" id="147047"/>
    <lineage>
        <taxon>Bacteria</taxon>
        <taxon>Pseudomonadati</taxon>
        <taxon>Thermodesulfobacteriota</taxon>
        <taxon>Desulfovibrionia</taxon>
        <taxon>Desulfovibrionales</taxon>
        <taxon>Desulfovibrionaceae</taxon>
        <taxon>Humidesulfovibrio</taxon>
    </lineage>
</organism>
<dbReference type="GO" id="GO:0004386">
    <property type="term" value="F:helicase activity"/>
    <property type="evidence" value="ECO:0007669"/>
    <property type="project" value="UniProtKB-KW"/>
</dbReference>
<evidence type="ECO:0000256" key="2">
    <source>
        <dbReference type="ARBA" id="ARBA00022801"/>
    </source>
</evidence>
<dbReference type="PROSITE" id="PS51206">
    <property type="entry name" value="SF3_HELICASE_1"/>
    <property type="match status" value="1"/>
</dbReference>
<keyword evidence="2" id="KW-0378">Hydrolase</keyword>
<keyword evidence="7" id="KW-0347">Helicase</keyword>
<name>A0A239C9C0_9BACT</name>
<dbReference type="InterPro" id="IPR006500">
    <property type="entry name" value="Helicase_put_C_phage/plasmid"/>
</dbReference>
<evidence type="ECO:0000259" key="6">
    <source>
        <dbReference type="PROSITE" id="PS51206"/>
    </source>
</evidence>
<evidence type="ECO:0000256" key="4">
    <source>
        <dbReference type="SAM" id="Coils"/>
    </source>
</evidence>
<dbReference type="PANTHER" id="PTHR35372:SF2">
    <property type="entry name" value="SF3 HELICASE DOMAIN-CONTAINING PROTEIN"/>
    <property type="match status" value="1"/>
</dbReference>